<feature type="region of interest" description="Disordered" evidence="1">
    <location>
        <begin position="1"/>
        <end position="52"/>
    </location>
</feature>
<protein>
    <submittedName>
        <fullName evidence="2">Uncharacterized protein</fullName>
    </submittedName>
</protein>
<comment type="caution">
    <text evidence="2">The sequence shown here is derived from an EMBL/GenBank/DDBJ whole genome shotgun (WGS) entry which is preliminary data.</text>
</comment>
<evidence type="ECO:0000313" key="2">
    <source>
        <dbReference type="EMBL" id="EKV31371.1"/>
    </source>
</evidence>
<dbReference type="Proteomes" id="UP000009881">
    <property type="component" value="Unassembled WGS sequence"/>
</dbReference>
<feature type="compositionally biased region" description="Basic and acidic residues" evidence="1">
    <location>
        <begin position="1"/>
        <end position="14"/>
    </location>
</feature>
<organism evidence="2 3">
    <name type="scientific">Caenispirillum salinarum AK4</name>
    <dbReference type="NCBI Taxonomy" id="1238182"/>
    <lineage>
        <taxon>Bacteria</taxon>
        <taxon>Pseudomonadati</taxon>
        <taxon>Pseudomonadota</taxon>
        <taxon>Alphaproteobacteria</taxon>
        <taxon>Rhodospirillales</taxon>
        <taxon>Novispirillaceae</taxon>
        <taxon>Caenispirillum</taxon>
    </lineage>
</organism>
<keyword evidence="3" id="KW-1185">Reference proteome</keyword>
<evidence type="ECO:0000313" key="3">
    <source>
        <dbReference type="Proteomes" id="UP000009881"/>
    </source>
</evidence>
<reference evidence="2 3" key="1">
    <citation type="journal article" date="2013" name="Genome Announc.">
        <title>Draft Genome Sequence of an Alphaproteobacterium, Caenispirillum salinarum AK4(T), Isolated from a Solar Saltern.</title>
        <authorList>
            <person name="Khatri I."/>
            <person name="Singh A."/>
            <person name="Korpole S."/>
            <person name="Pinnaka A.K."/>
            <person name="Subramanian S."/>
        </authorList>
    </citation>
    <scope>NUCLEOTIDE SEQUENCE [LARGE SCALE GENOMIC DNA]</scope>
    <source>
        <strain evidence="2 3">AK4</strain>
    </source>
</reference>
<proteinExistence type="predicted"/>
<sequence length="52" mass="5599">MLDRAGRPGLDRRIHAGNPPLKGPPPGTADTIKTCARRRPHSPMHDGAASQY</sequence>
<dbReference type="AlphaFoldDB" id="K9HSR9"/>
<name>K9HSR9_9PROT</name>
<dbReference type="EMBL" id="ANHY01000006">
    <property type="protein sequence ID" value="EKV31371.1"/>
    <property type="molecule type" value="Genomic_DNA"/>
</dbReference>
<accession>K9HSR9</accession>
<evidence type="ECO:0000256" key="1">
    <source>
        <dbReference type="SAM" id="MobiDB-lite"/>
    </source>
</evidence>
<gene>
    <name evidence="2" type="ORF">C882_3744</name>
</gene>